<keyword evidence="1" id="KW-1133">Transmembrane helix</keyword>
<organism evidence="3 4">
    <name type="scientific">Gossypium laxum</name>
    <dbReference type="NCBI Taxonomy" id="34288"/>
    <lineage>
        <taxon>Eukaryota</taxon>
        <taxon>Viridiplantae</taxon>
        <taxon>Streptophyta</taxon>
        <taxon>Embryophyta</taxon>
        <taxon>Tracheophyta</taxon>
        <taxon>Spermatophyta</taxon>
        <taxon>Magnoliopsida</taxon>
        <taxon>eudicotyledons</taxon>
        <taxon>Gunneridae</taxon>
        <taxon>Pentapetalae</taxon>
        <taxon>rosids</taxon>
        <taxon>malvids</taxon>
        <taxon>Malvales</taxon>
        <taxon>Malvaceae</taxon>
        <taxon>Malvoideae</taxon>
        <taxon>Gossypium</taxon>
    </lineage>
</organism>
<proteinExistence type="predicted"/>
<keyword evidence="2" id="KW-0732">Signal</keyword>
<feature type="signal peptide" evidence="2">
    <location>
        <begin position="1"/>
        <end position="20"/>
    </location>
</feature>
<evidence type="ECO:0000313" key="4">
    <source>
        <dbReference type="Proteomes" id="UP000593574"/>
    </source>
</evidence>
<feature type="transmembrane region" description="Helical" evidence="1">
    <location>
        <begin position="44"/>
        <end position="62"/>
    </location>
</feature>
<name>A0A7J8ZXB8_9ROSI</name>
<protein>
    <submittedName>
        <fullName evidence="3">Uncharacterized protein</fullName>
    </submittedName>
</protein>
<evidence type="ECO:0000256" key="1">
    <source>
        <dbReference type="SAM" id="Phobius"/>
    </source>
</evidence>
<accession>A0A7J8ZXB8</accession>
<dbReference type="AlphaFoldDB" id="A0A7J8ZXB8"/>
<dbReference type="EMBL" id="JABEZV010000007">
    <property type="protein sequence ID" value="MBA0716443.1"/>
    <property type="molecule type" value="Genomic_DNA"/>
</dbReference>
<evidence type="ECO:0000313" key="3">
    <source>
        <dbReference type="EMBL" id="MBA0716443.1"/>
    </source>
</evidence>
<reference evidence="3 4" key="1">
    <citation type="journal article" date="2019" name="Genome Biol. Evol.">
        <title>Insights into the evolution of the New World diploid cottons (Gossypium, subgenus Houzingenia) based on genome sequencing.</title>
        <authorList>
            <person name="Grover C.E."/>
            <person name="Arick M.A. 2nd"/>
            <person name="Thrash A."/>
            <person name="Conover J.L."/>
            <person name="Sanders W.S."/>
            <person name="Peterson D.G."/>
            <person name="Frelichowski J.E."/>
            <person name="Scheffler J.A."/>
            <person name="Scheffler B.E."/>
            <person name="Wendel J.F."/>
        </authorList>
    </citation>
    <scope>NUCLEOTIDE SEQUENCE [LARGE SCALE GENOMIC DNA]</scope>
    <source>
        <strain evidence="3">4</strain>
        <tissue evidence="3">Leaf</tissue>
    </source>
</reference>
<keyword evidence="1" id="KW-0812">Transmembrane</keyword>
<sequence>MVGMMLWWMTVMTVEMVVLAAEMEESLSVRFRARFASKRLLIMGIGRGLSFNAVISFIWIVLVQPSM</sequence>
<comment type="caution">
    <text evidence="3">The sequence shown here is derived from an EMBL/GenBank/DDBJ whole genome shotgun (WGS) entry which is preliminary data.</text>
</comment>
<keyword evidence="4" id="KW-1185">Reference proteome</keyword>
<feature type="chain" id="PRO_5029693293" evidence="2">
    <location>
        <begin position="21"/>
        <end position="67"/>
    </location>
</feature>
<keyword evidence="1" id="KW-0472">Membrane</keyword>
<dbReference type="Proteomes" id="UP000593574">
    <property type="component" value="Unassembled WGS sequence"/>
</dbReference>
<gene>
    <name evidence="3" type="ORF">Golax_015271</name>
</gene>
<evidence type="ECO:0000256" key="2">
    <source>
        <dbReference type="SAM" id="SignalP"/>
    </source>
</evidence>